<feature type="region of interest" description="Disordered" evidence="1">
    <location>
        <begin position="200"/>
        <end position="235"/>
    </location>
</feature>
<name>A0A8H5CCW6_9AGAR</name>
<dbReference type="PANTHER" id="PTHR35043:SF7">
    <property type="entry name" value="TRANSCRIPTION FACTOR DOMAIN-CONTAINING PROTEIN"/>
    <property type="match status" value="1"/>
</dbReference>
<keyword evidence="2" id="KW-1133">Transmembrane helix</keyword>
<proteinExistence type="predicted"/>
<feature type="transmembrane region" description="Helical" evidence="2">
    <location>
        <begin position="46"/>
        <end position="63"/>
    </location>
</feature>
<dbReference type="OrthoDB" id="9451547at2759"/>
<dbReference type="EMBL" id="JAACJM010000184">
    <property type="protein sequence ID" value="KAF5339510.1"/>
    <property type="molecule type" value="Genomic_DNA"/>
</dbReference>
<dbReference type="AlphaFoldDB" id="A0A8H5CCW6"/>
<evidence type="ECO:0000313" key="4">
    <source>
        <dbReference type="Proteomes" id="UP000559256"/>
    </source>
</evidence>
<evidence type="ECO:0000256" key="1">
    <source>
        <dbReference type="SAM" id="MobiDB-lite"/>
    </source>
</evidence>
<evidence type="ECO:0000256" key="2">
    <source>
        <dbReference type="SAM" id="Phobius"/>
    </source>
</evidence>
<organism evidence="3 4">
    <name type="scientific">Tetrapyrgos nigripes</name>
    <dbReference type="NCBI Taxonomy" id="182062"/>
    <lineage>
        <taxon>Eukaryota</taxon>
        <taxon>Fungi</taxon>
        <taxon>Dikarya</taxon>
        <taxon>Basidiomycota</taxon>
        <taxon>Agaricomycotina</taxon>
        <taxon>Agaricomycetes</taxon>
        <taxon>Agaricomycetidae</taxon>
        <taxon>Agaricales</taxon>
        <taxon>Marasmiineae</taxon>
        <taxon>Marasmiaceae</taxon>
        <taxon>Tetrapyrgos</taxon>
    </lineage>
</organism>
<keyword evidence="2" id="KW-0472">Membrane</keyword>
<feature type="transmembrane region" description="Helical" evidence="2">
    <location>
        <begin position="456"/>
        <end position="475"/>
    </location>
</feature>
<reference evidence="3 4" key="1">
    <citation type="journal article" date="2020" name="ISME J.">
        <title>Uncovering the hidden diversity of litter-decomposition mechanisms in mushroom-forming fungi.</title>
        <authorList>
            <person name="Floudas D."/>
            <person name="Bentzer J."/>
            <person name="Ahren D."/>
            <person name="Johansson T."/>
            <person name="Persson P."/>
            <person name="Tunlid A."/>
        </authorList>
    </citation>
    <scope>NUCLEOTIDE SEQUENCE [LARGE SCALE GENOMIC DNA]</scope>
    <source>
        <strain evidence="3 4">CBS 291.85</strain>
    </source>
</reference>
<gene>
    <name evidence="3" type="ORF">D9758_016368</name>
</gene>
<feature type="transmembrane region" description="Helical" evidence="2">
    <location>
        <begin position="417"/>
        <end position="435"/>
    </location>
</feature>
<feature type="transmembrane region" description="Helical" evidence="2">
    <location>
        <begin position="95"/>
        <end position="113"/>
    </location>
</feature>
<feature type="transmembrane region" description="Helical" evidence="2">
    <location>
        <begin position="487"/>
        <end position="513"/>
    </location>
</feature>
<sequence length="581" mass="65861">MLILYASAHPIPPADTTVFVNDTVETMDWSGSDHCRNIRNCRTAEQIIFSCIAVVFVCTWVAVHPNIPRKFYWRGAEIVGDSLDVHSAVVTLQNILFMLLALIVPELIIMWAIRQWLAARAIGKKYATYNWTKTHGFFVVMGGFALYDGEKYLSTLEDKEWFTEMERAAAIKIDGELEDKFIEGYLKEEAEQLIFTQGKRAGGEGEQTGRRRRKSVLPGLGPRTNRPGVQGATRKEERLVIKEGKESVGSIVYRLPNGSASCLLELLLIKKLISVTEDEIQDRGKRDTLSKFITIGQTTWFIAQCIARRVAGIKVTNLEILTVAFALLNFGTYFFWLDKPQRVRFPIKINCSSVTQDQRSEQRGTAVSEWWGVGWSIWSISRLRAIWDWFRAIDREIGSDWVEVISDWEPGYVNGPFYLIPLLVILYPLLTLLNQSSNLTAGRSHYESGLKKDPRCLYMSVLTIAVMFGAIHCIPWNFTFPSHTEQIMWRFCALGVTCLPVLGIVLPVAVGEITISVSGRVVGDWDVPESFKGFCAWILIFSSILYIIARITLIILALMKLRALPPDAYQTVEWTTFIPHI</sequence>
<dbReference type="Proteomes" id="UP000559256">
    <property type="component" value="Unassembled WGS sequence"/>
</dbReference>
<keyword evidence="4" id="KW-1185">Reference proteome</keyword>
<keyword evidence="2" id="KW-0812">Transmembrane</keyword>
<accession>A0A8H5CCW6</accession>
<comment type="caution">
    <text evidence="3">The sequence shown here is derived from an EMBL/GenBank/DDBJ whole genome shotgun (WGS) entry which is preliminary data.</text>
</comment>
<evidence type="ECO:0000313" key="3">
    <source>
        <dbReference type="EMBL" id="KAF5339510.1"/>
    </source>
</evidence>
<dbReference type="PANTHER" id="PTHR35043">
    <property type="entry name" value="TRANSCRIPTION FACTOR DOMAIN-CONTAINING PROTEIN"/>
    <property type="match status" value="1"/>
</dbReference>
<protein>
    <submittedName>
        <fullName evidence="3">Uncharacterized protein</fullName>
    </submittedName>
</protein>
<feature type="transmembrane region" description="Helical" evidence="2">
    <location>
        <begin position="318"/>
        <end position="336"/>
    </location>
</feature>
<feature type="transmembrane region" description="Helical" evidence="2">
    <location>
        <begin position="534"/>
        <end position="559"/>
    </location>
</feature>